<dbReference type="EMBL" id="KY684087">
    <property type="protein sequence ID" value="ARF09797.1"/>
    <property type="molecule type" value="Genomic_DNA"/>
</dbReference>
<proteinExistence type="predicted"/>
<name>A0A1V0SDK8_9VIRU</name>
<accession>A0A1V0SDK8</accession>
<evidence type="ECO:0000313" key="1">
    <source>
        <dbReference type="EMBL" id="ARF09797.1"/>
    </source>
</evidence>
<organism evidence="1">
    <name type="scientific">Indivirus ILV1</name>
    <dbReference type="NCBI Taxonomy" id="1977633"/>
    <lineage>
        <taxon>Viruses</taxon>
        <taxon>Varidnaviria</taxon>
        <taxon>Bamfordvirae</taxon>
        <taxon>Nucleocytoviricota</taxon>
        <taxon>Megaviricetes</taxon>
        <taxon>Imitervirales</taxon>
        <taxon>Mimiviridae</taxon>
        <taxon>Klosneuvirinae</taxon>
        <taxon>Indivirus</taxon>
    </lineage>
</organism>
<gene>
    <name evidence="1" type="ORF">Indivirus_3_46</name>
</gene>
<reference evidence="1" key="1">
    <citation type="journal article" date="2017" name="Science">
        <title>Giant viruses with an expanded complement of translation system components.</title>
        <authorList>
            <person name="Schulz F."/>
            <person name="Yutin N."/>
            <person name="Ivanova N.N."/>
            <person name="Ortega D.R."/>
            <person name="Lee T.K."/>
            <person name="Vierheilig J."/>
            <person name="Daims H."/>
            <person name="Horn M."/>
            <person name="Wagner M."/>
            <person name="Jensen G.J."/>
            <person name="Kyrpides N.C."/>
            <person name="Koonin E.V."/>
            <person name="Woyke T."/>
        </authorList>
    </citation>
    <scope>NUCLEOTIDE SEQUENCE</scope>
    <source>
        <strain evidence="1">ILV1</strain>
    </source>
</reference>
<protein>
    <submittedName>
        <fullName evidence="1">Uncharacterized protein</fullName>
    </submittedName>
</protein>
<sequence length="117" mass="13814">MNNQSEEKVKKLLLTKLQNPEFKNSLSKEELLGIEKLFDIFPDLKTFYFSQDIINASQNEIVLDEIKIDNKIYYTDMHGGIWDEKSELVGVSKKPGEYYFFTKNYNLEKNANFFINQ</sequence>